<comment type="catalytic activity">
    <reaction evidence="6 8">
        <text>dCMP + ATP = dCDP + ADP</text>
        <dbReference type="Rhea" id="RHEA:25094"/>
        <dbReference type="ChEBI" id="CHEBI:30616"/>
        <dbReference type="ChEBI" id="CHEBI:57566"/>
        <dbReference type="ChEBI" id="CHEBI:58593"/>
        <dbReference type="ChEBI" id="CHEBI:456216"/>
        <dbReference type="EC" id="2.7.4.25"/>
    </reaction>
</comment>
<gene>
    <name evidence="8" type="primary">cmk</name>
    <name evidence="10" type="ORF">AMJ87_11275</name>
</gene>
<comment type="subcellular location">
    <subcellularLocation>
        <location evidence="8">Cytoplasm</location>
    </subcellularLocation>
</comment>
<evidence type="ECO:0000256" key="4">
    <source>
        <dbReference type="ARBA" id="ARBA00022777"/>
    </source>
</evidence>
<evidence type="ECO:0000256" key="2">
    <source>
        <dbReference type="ARBA" id="ARBA00022679"/>
    </source>
</evidence>
<reference evidence="10 11" key="1">
    <citation type="journal article" date="2015" name="Microbiome">
        <title>Genomic resolution of linkages in carbon, nitrogen, and sulfur cycling among widespread estuary sediment bacteria.</title>
        <authorList>
            <person name="Baker B.J."/>
            <person name="Lazar C.S."/>
            <person name="Teske A.P."/>
            <person name="Dick G.J."/>
        </authorList>
    </citation>
    <scope>NUCLEOTIDE SEQUENCE [LARGE SCALE GENOMIC DNA]</scope>
    <source>
        <strain evidence="10">SM23_60</strain>
    </source>
</reference>
<protein>
    <recommendedName>
        <fullName evidence="8">Cytidylate kinase</fullName>
        <shortName evidence="8">CK</shortName>
        <ecNumber evidence="8">2.7.4.25</ecNumber>
    </recommendedName>
    <alternativeName>
        <fullName evidence="8">Cytidine monophosphate kinase</fullName>
        <shortName evidence="8">CMP kinase</shortName>
    </alternativeName>
</protein>
<feature type="domain" description="Cytidylate kinase" evidence="9">
    <location>
        <begin position="6"/>
        <end position="220"/>
    </location>
</feature>
<dbReference type="PANTHER" id="PTHR21299:SF2">
    <property type="entry name" value="CYTIDYLATE KINASE"/>
    <property type="match status" value="1"/>
</dbReference>
<dbReference type="NCBIfam" id="TIGR00017">
    <property type="entry name" value="cmk"/>
    <property type="match status" value="1"/>
</dbReference>
<proteinExistence type="inferred from homology"/>
<dbReference type="SUPFAM" id="SSF52540">
    <property type="entry name" value="P-loop containing nucleoside triphosphate hydrolases"/>
    <property type="match status" value="1"/>
</dbReference>
<dbReference type="HAMAP" id="MF_00238">
    <property type="entry name" value="Cytidyl_kinase_type1"/>
    <property type="match status" value="1"/>
</dbReference>
<dbReference type="GO" id="GO:0006220">
    <property type="term" value="P:pyrimidine nucleotide metabolic process"/>
    <property type="evidence" value="ECO:0007669"/>
    <property type="project" value="UniProtKB-UniRule"/>
</dbReference>
<dbReference type="Gene3D" id="3.40.50.300">
    <property type="entry name" value="P-loop containing nucleotide triphosphate hydrolases"/>
    <property type="match status" value="1"/>
</dbReference>
<evidence type="ECO:0000313" key="10">
    <source>
        <dbReference type="EMBL" id="KPK68902.1"/>
    </source>
</evidence>
<keyword evidence="3 8" id="KW-0547">Nucleotide-binding</keyword>
<organism evidence="10 11">
    <name type="scientific">candidate division WOR_3 bacterium SM23_60</name>
    <dbReference type="NCBI Taxonomy" id="1703780"/>
    <lineage>
        <taxon>Bacteria</taxon>
        <taxon>Bacteria division WOR-3</taxon>
    </lineage>
</organism>
<evidence type="ECO:0000256" key="7">
    <source>
        <dbReference type="ARBA" id="ARBA00048478"/>
    </source>
</evidence>
<dbReference type="Proteomes" id="UP000051096">
    <property type="component" value="Unassembled WGS sequence"/>
</dbReference>
<dbReference type="PATRIC" id="fig|1703780.3.peg.1724"/>
<comment type="caution">
    <text evidence="10">The sequence shown here is derived from an EMBL/GenBank/DDBJ whole genome shotgun (WGS) entry which is preliminary data.</text>
</comment>
<evidence type="ECO:0000259" key="9">
    <source>
        <dbReference type="Pfam" id="PF02224"/>
    </source>
</evidence>
<comment type="similarity">
    <text evidence="1 8">Belongs to the cytidylate kinase family. Type 1 subfamily.</text>
</comment>
<feature type="binding site" evidence="8">
    <location>
        <begin position="10"/>
        <end position="18"/>
    </location>
    <ligand>
        <name>ATP</name>
        <dbReference type="ChEBI" id="CHEBI:30616"/>
    </ligand>
</feature>
<dbReference type="GO" id="GO:0036430">
    <property type="term" value="F:CMP kinase activity"/>
    <property type="evidence" value="ECO:0007669"/>
    <property type="project" value="RHEA"/>
</dbReference>
<comment type="catalytic activity">
    <reaction evidence="7 8">
        <text>CMP + ATP = CDP + ADP</text>
        <dbReference type="Rhea" id="RHEA:11600"/>
        <dbReference type="ChEBI" id="CHEBI:30616"/>
        <dbReference type="ChEBI" id="CHEBI:58069"/>
        <dbReference type="ChEBI" id="CHEBI:60377"/>
        <dbReference type="ChEBI" id="CHEBI:456216"/>
        <dbReference type="EC" id="2.7.4.25"/>
    </reaction>
</comment>
<dbReference type="InterPro" id="IPR003136">
    <property type="entry name" value="Cytidylate_kin"/>
</dbReference>
<dbReference type="GO" id="GO:0005829">
    <property type="term" value="C:cytosol"/>
    <property type="evidence" value="ECO:0007669"/>
    <property type="project" value="TreeGrafter"/>
</dbReference>
<dbReference type="GO" id="GO:0036431">
    <property type="term" value="F:dCMP kinase activity"/>
    <property type="evidence" value="ECO:0007669"/>
    <property type="project" value="InterPro"/>
</dbReference>
<dbReference type="EMBL" id="LJUO01000147">
    <property type="protein sequence ID" value="KPK68902.1"/>
    <property type="molecule type" value="Genomic_DNA"/>
</dbReference>
<dbReference type="CDD" id="cd02020">
    <property type="entry name" value="CMPK"/>
    <property type="match status" value="1"/>
</dbReference>
<keyword evidence="2 8" id="KW-0808">Transferase</keyword>
<dbReference type="EC" id="2.7.4.25" evidence="8"/>
<dbReference type="AlphaFoldDB" id="A0A0S8G7L9"/>
<evidence type="ECO:0000313" key="11">
    <source>
        <dbReference type="Proteomes" id="UP000051096"/>
    </source>
</evidence>
<evidence type="ECO:0000256" key="1">
    <source>
        <dbReference type="ARBA" id="ARBA00009427"/>
    </source>
</evidence>
<dbReference type="GO" id="GO:0015949">
    <property type="term" value="P:nucleobase-containing small molecule interconversion"/>
    <property type="evidence" value="ECO:0007669"/>
    <property type="project" value="TreeGrafter"/>
</dbReference>
<evidence type="ECO:0000256" key="8">
    <source>
        <dbReference type="HAMAP-Rule" id="MF_00238"/>
    </source>
</evidence>
<dbReference type="GO" id="GO:0005524">
    <property type="term" value="F:ATP binding"/>
    <property type="evidence" value="ECO:0007669"/>
    <property type="project" value="UniProtKB-UniRule"/>
</dbReference>
<accession>A0A0S8G7L9</accession>
<keyword evidence="4 8" id="KW-0418">Kinase</keyword>
<evidence type="ECO:0000256" key="6">
    <source>
        <dbReference type="ARBA" id="ARBA00047615"/>
    </source>
</evidence>
<sequence>MAQFVVAIDGGAGSGKSTTARAVARRLNFFYLDTGAMYRAATLKYLQQKPHAQSVDMKTVYDVIQNTEIDLRQQNADVMVYLDGKDVTLAIRTPDVSSFVSQVSAIPEIRTWMVEKQRDVAQGKRIVCEGRDIGTVVFPDAQVKVFMEADLEVRAERRQKELHEKDIDTDLKKVVENLKFRDEYDSSREHSPLKKATDAVIVDTTHLTIEQEIDLVEKIVREKLKLNT</sequence>
<name>A0A0S8G7L9_UNCW3</name>
<evidence type="ECO:0000256" key="5">
    <source>
        <dbReference type="ARBA" id="ARBA00022840"/>
    </source>
</evidence>
<dbReference type="InterPro" id="IPR027417">
    <property type="entry name" value="P-loop_NTPase"/>
</dbReference>
<evidence type="ECO:0000256" key="3">
    <source>
        <dbReference type="ARBA" id="ARBA00022741"/>
    </source>
</evidence>
<keyword evidence="8" id="KW-0963">Cytoplasm</keyword>
<dbReference type="PANTHER" id="PTHR21299">
    <property type="entry name" value="CYTIDYLATE KINASE/PANTOATE-BETA-ALANINE LIGASE"/>
    <property type="match status" value="1"/>
</dbReference>
<dbReference type="Pfam" id="PF02224">
    <property type="entry name" value="Cytidylate_kin"/>
    <property type="match status" value="1"/>
</dbReference>
<dbReference type="InterPro" id="IPR011994">
    <property type="entry name" value="Cytidylate_kinase_dom"/>
</dbReference>
<keyword evidence="5 8" id="KW-0067">ATP-binding</keyword>